<feature type="domain" description="DMAP1-binding" evidence="2">
    <location>
        <begin position="5"/>
        <end position="104"/>
    </location>
</feature>
<protein>
    <recommendedName>
        <fullName evidence="2">DMAP1-binding domain-containing protein</fullName>
    </recommendedName>
</protein>
<keyword evidence="4" id="KW-1185">Reference proteome</keyword>
<sequence length="208" mass="22745">MPTKTSLSLPEDIRKRLQVLDKDGDGLSEEERVREKLSLVQAFLQTEAQDQLRSLEAKMKSEELSEEGYLSKVKALLGRELCVENGSHDDGPKLNGQSNGVTENGSHGEEDPVTGAMETEGEGGAAKSASAPKARGGRKSKAEGDPKKSPASSRVTRNSGKQATILSMFSRVSSKRKSEEANGEGESGRQGRRLRMEIKKRRHRKRRG</sequence>
<dbReference type="PROSITE" id="PS51912">
    <property type="entry name" value="DMAP1_BIND"/>
    <property type="match status" value="1"/>
</dbReference>
<evidence type="ECO:0000313" key="3">
    <source>
        <dbReference type="EMBL" id="KAG5832794.1"/>
    </source>
</evidence>
<gene>
    <name evidence="3" type="ORF">ANANG_G00294920</name>
</gene>
<reference evidence="3" key="1">
    <citation type="submission" date="2021-01" db="EMBL/GenBank/DDBJ databases">
        <title>A chromosome-scale assembly of European eel, Anguilla anguilla.</title>
        <authorList>
            <person name="Henkel C."/>
            <person name="Jong-Raadsen S.A."/>
            <person name="Dufour S."/>
            <person name="Weltzien F.-A."/>
            <person name="Palstra A.P."/>
            <person name="Pelster B."/>
            <person name="Spaink H.P."/>
            <person name="Van Den Thillart G.E."/>
            <person name="Jansen H."/>
            <person name="Zahm M."/>
            <person name="Klopp C."/>
            <person name="Cedric C."/>
            <person name="Louis A."/>
            <person name="Berthelot C."/>
            <person name="Parey E."/>
            <person name="Roest Crollius H."/>
            <person name="Montfort J."/>
            <person name="Robinson-Rechavi M."/>
            <person name="Bucao C."/>
            <person name="Bouchez O."/>
            <person name="Gislard M."/>
            <person name="Lluch J."/>
            <person name="Milhes M."/>
            <person name="Lampietro C."/>
            <person name="Lopez Roques C."/>
            <person name="Donnadieu C."/>
            <person name="Braasch I."/>
            <person name="Desvignes T."/>
            <person name="Postlethwait J."/>
            <person name="Bobe J."/>
            <person name="Guiguen Y."/>
            <person name="Dirks R."/>
        </authorList>
    </citation>
    <scope>NUCLEOTIDE SEQUENCE</scope>
    <source>
        <strain evidence="3">Tag_6206</strain>
        <tissue evidence="3">Liver</tissue>
    </source>
</reference>
<evidence type="ECO:0000313" key="4">
    <source>
        <dbReference type="Proteomes" id="UP001044222"/>
    </source>
</evidence>
<dbReference type="InterPro" id="IPR010506">
    <property type="entry name" value="DMAP1-bd"/>
</dbReference>
<proteinExistence type="predicted"/>
<evidence type="ECO:0000259" key="2">
    <source>
        <dbReference type="PROSITE" id="PS51912"/>
    </source>
</evidence>
<comment type="caution">
    <text evidence="3">The sequence shown here is derived from an EMBL/GenBank/DDBJ whole genome shotgun (WGS) entry which is preliminary data.</text>
</comment>
<feature type="compositionally biased region" description="Basic residues" evidence="1">
    <location>
        <begin position="198"/>
        <end position="208"/>
    </location>
</feature>
<feature type="compositionally biased region" description="Basic and acidic residues" evidence="1">
    <location>
        <begin position="176"/>
        <end position="197"/>
    </location>
</feature>
<feature type="compositionally biased region" description="Low complexity" evidence="1">
    <location>
        <begin position="125"/>
        <end position="134"/>
    </location>
</feature>
<dbReference type="SMART" id="SM01137">
    <property type="entry name" value="DMAP_binding"/>
    <property type="match status" value="1"/>
</dbReference>
<name>A0A9D3LNK6_ANGAN</name>
<dbReference type="Pfam" id="PF06464">
    <property type="entry name" value="DMAP_binding"/>
    <property type="match status" value="1"/>
</dbReference>
<dbReference type="AlphaFoldDB" id="A0A9D3LNK6"/>
<accession>A0A9D3LNK6</accession>
<evidence type="ECO:0000256" key="1">
    <source>
        <dbReference type="SAM" id="MobiDB-lite"/>
    </source>
</evidence>
<feature type="compositionally biased region" description="Polar residues" evidence="1">
    <location>
        <begin position="95"/>
        <end position="105"/>
    </location>
</feature>
<dbReference type="Proteomes" id="UP001044222">
    <property type="component" value="Chromosome 17"/>
</dbReference>
<organism evidence="3 4">
    <name type="scientific">Anguilla anguilla</name>
    <name type="common">European freshwater eel</name>
    <name type="synonym">Muraena anguilla</name>
    <dbReference type="NCBI Taxonomy" id="7936"/>
    <lineage>
        <taxon>Eukaryota</taxon>
        <taxon>Metazoa</taxon>
        <taxon>Chordata</taxon>
        <taxon>Craniata</taxon>
        <taxon>Vertebrata</taxon>
        <taxon>Euteleostomi</taxon>
        <taxon>Actinopterygii</taxon>
        <taxon>Neopterygii</taxon>
        <taxon>Teleostei</taxon>
        <taxon>Anguilliformes</taxon>
        <taxon>Anguillidae</taxon>
        <taxon>Anguilla</taxon>
    </lineage>
</organism>
<dbReference type="EMBL" id="JAFIRN010000017">
    <property type="protein sequence ID" value="KAG5832794.1"/>
    <property type="molecule type" value="Genomic_DNA"/>
</dbReference>
<feature type="region of interest" description="Disordered" evidence="1">
    <location>
        <begin position="83"/>
        <end position="208"/>
    </location>
</feature>
<feature type="compositionally biased region" description="Polar residues" evidence="1">
    <location>
        <begin position="150"/>
        <end position="172"/>
    </location>
</feature>